<proteinExistence type="inferred from homology"/>
<dbReference type="InterPro" id="IPR030390">
    <property type="entry name" value="MeTrfase_TrmA_AS"/>
</dbReference>
<dbReference type="InterPro" id="IPR030391">
    <property type="entry name" value="MeTrfase_TrmA_CS"/>
</dbReference>
<feature type="binding site" evidence="4">
    <location>
        <position position="287"/>
    </location>
    <ligand>
        <name>S-adenosyl-L-methionine</name>
        <dbReference type="ChEBI" id="CHEBI:59789"/>
    </ligand>
</feature>
<evidence type="ECO:0000256" key="5">
    <source>
        <dbReference type="PROSITE-ProRule" id="PRU10015"/>
    </source>
</evidence>
<dbReference type="OrthoDB" id="9804590at2"/>
<dbReference type="GO" id="GO:0070041">
    <property type="term" value="F:rRNA (uridine-C5-)-methyltransferase activity"/>
    <property type="evidence" value="ECO:0007669"/>
    <property type="project" value="UniProtKB-ARBA"/>
</dbReference>
<dbReference type="PROSITE" id="PS01230">
    <property type="entry name" value="TRMA_1"/>
    <property type="match status" value="1"/>
</dbReference>
<evidence type="ECO:0000259" key="6">
    <source>
        <dbReference type="PROSITE" id="PS50926"/>
    </source>
</evidence>
<evidence type="ECO:0000256" key="1">
    <source>
        <dbReference type="ARBA" id="ARBA00022603"/>
    </source>
</evidence>
<evidence type="ECO:0000256" key="3">
    <source>
        <dbReference type="ARBA" id="ARBA00022691"/>
    </source>
</evidence>
<feature type="binding site" evidence="4">
    <location>
        <position position="337"/>
    </location>
    <ligand>
        <name>S-adenosyl-L-methionine</name>
        <dbReference type="ChEBI" id="CHEBI:59789"/>
    </ligand>
</feature>
<dbReference type="Pfam" id="PF05958">
    <property type="entry name" value="tRNA_U5-meth_tr"/>
    <property type="match status" value="1"/>
</dbReference>
<dbReference type="Pfam" id="PF01938">
    <property type="entry name" value="TRAM"/>
    <property type="match status" value="1"/>
</dbReference>
<evidence type="ECO:0000256" key="4">
    <source>
        <dbReference type="PROSITE-ProRule" id="PRU01024"/>
    </source>
</evidence>
<feature type="binding site" evidence="4">
    <location>
        <position position="316"/>
    </location>
    <ligand>
        <name>S-adenosyl-L-methionine</name>
        <dbReference type="ChEBI" id="CHEBI:59789"/>
    </ligand>
</feature>
<dbReference type="InterPro" id="IPR029063">
    <property type="entry name" value="SAM-dependent_MTases_sf"/>
</dbReference>
<dbReference type="SUPFAM" id="SSF53335">
    <property type="entry name" value="S-adenosyl-L-methionine-dependent methyltransferases"/>
    <property type="match status" value="1"/>
</dbReference>
<keyword evidence="1 4" id="KW-0489">Methyltransferase</keyword>
<dbReference type="PROSITE" id="PS01231">
    <property type="entry name" value="TRMA_2"/>
    <property type="match status" value="1"/>
</dbReference>
<dbReference type="GO" id="GO:0070475">
    <property type="term" value="P:rRNA base methylation"/>
    <property type="evidence" value="ECO:0007669"/>
    <property type="project" value="TreeGrafter"/>
</dbReference>
<feature type="active site" description="Nucleophile" evidence="4">
    <location>
        <position position="409"/>
    </location>
</feature>
<reference evidence="7 8" key="1">
    <citation type="submission" date="2016-09" db="EMBL/GenBank/DDBJ databases">
        <title>Genomic analysis reveals versatility of anaerobic energy metabolism of Geosporobacter ferrireducens IRF9 of phylum Firmicutes.</title>
        <authorList>
            <person name="Kim S.-J."/>
        </authorList>
    </citation>
    <scope>NUCLEOTIDE SEQUENCE [LARGE SCALE GENOMIC DNA]</scope>
    <source>
        <strain evidence="7 8">IRF9</strain>
    </source>
</reference>
<feature type="binding site" evidence="4">
    <location>
        <position position="382"/>
    </location>
    <ligand>
        <name>S-adenosyl-L-methionine</name>
        <dbReference type="ChEBI" id="CHEBI:59789"/>
    </ligand>
</feature>
<dbReference type="EMBL" id="CP017269">
    <property type="protein sequence ID" value="AOT72237.1"/>
    <property type="molecule type" value="Genomic_DNA"/>
</dbReference>
<dbReference type="PROSITE" id="PS51687">
    <property type="entry name" value="SAM_MT_RNA_M5U"/>
    <property type="match status" value="1"/>
</dbReference>
<gene>
    <name evidence="7" type="ORF">Gferi_23445</name>
</gene>
<dbReference type="FunFam" id="3.40.50.150:FF:000009">
    <property type="entry name" value="23S rRNA (Uracil(1939)-C(5))-methyltransferase RlmD"/>
    <property type="match status" value="1"/>
</dbReference>
<organism evidence="7 8">
    <name type="scientific">Geosporobacter ferrireducens</name>
    <dbReference type="NCBI Taxonomy" id="1424294"/>
    <lineage>
        <taxon>Bacteria</taxon>
        <taxon>Bacillati</taxon>
        <taxon>Bacillota</taxon>
        <taxon>Clostridia</taxon>
        <taxon>Peptostreptococcales</taxon>
        <taxon>Thermotaleaceae</taxon>
        <taxon>Geosporobacter</taxon>
    </lineage>
</organism>
<dbReference type="RefSeq" id="WP_069980552.1">
    <property type="nucleotide sequence ID" value="NZ_CP017269.1"/>
</dbReference>
<dbReference type="InterPro" id="IPR002792">
    <property type="entry name" value="TRAM_dom"/>
</dbReference>
<dbReference type="InterPro" id="IPR010280">
    <property type="entry name" value="U5_MeTrfase_fam"/>
</dbReference>
<dbReference type="PANTHER" id="PTHR11061:SF30">
    <property type="entry name" value="TRNA (URACIL(54)-C(5))-METHYLTRANSFERASE"/>
    <property type="match status" value="1"/>
</dbReference>
<accession>A0A1D8GMZ3</accession>
<dbReference type="NCBIfam" id="TIGR00479">
    <property type="entry name" value="rumA"/>
    <property type="match status" value="1"/>
</dbReference>
<evidence type="ECO:0000313" key="8">
    <source>
        <dbReference type="Proteomes" id="UP000095743"/>
    </source>
</evidence>
<feature type="domain" description="TRAM" evidence="6">
    <location>
        <begin position="1"/>
        <end position="59"/>
    </location>
</feature>
<dbReference type="Gene3D" id="2.40.50.1070">
    <property type="match status" value="1"/>
</dbReference>
<dbReference type="PANTHER" id="PTHR11061">
    <property type="entry name" value="RNA M5U METHYLTRANSFERASE"/>
    <property type="match status" value="1"/>
</dbReference>
<name>A0A1D8GMZ3_9FIRM</name>
<feature type="active site" evidence="5">
    <location>
        <position position="409"/>
    </location>
</feature>
<dbReference type="PROSITE" id="PS50926">
    <property type="entry name" value="TRAM"/>
    <property type="match status" value="1"/>
</dbReference>
<dbReference type="InterPro" id="IPR012340">
    <property type="entry name" value="NA-bd_OB-fold"/>
</dbReference>
<dbReference type="FunFam" id="2.40.50.140:FF:000097">
    <property type="entry name" value="23S rRNA (uracil(1939)-C(5))-methyltransferase RlmD"/>
    <property type="match status" value="1"/>
</dbReference>
<protein>
    <submittedName>
        <fullName evidence="7">23S rRNA (Uracil-5-)-methyltransferase RumA</fullName>
    </submittedName>
</protein>
<dbReference type="STRING" id="1424294.Gferi_23445"/>
<dbReference type="Gene3D" id="3.40.50.150">
    <property type="entry name" value="Vaccinia Virus protein VP39"/>
    <property type="match status" value="1"/>
</dbReference>
<dbReference type="SUPFAM" id="SSF50249">
    <property type="entry name" value="Nucleic acid-binding proteins"/>
    <property type="match status" value="1"/>
</dbReference>
<keyword evidence="8" id="KW-1185">Reference proteome</keyword>
<keyword evidence="3 4" id="KW-0949">S-adenosyl-L-methionine</keyword>
<sequence length="458" mass="51802">MVKKRDIVEAKIEDLEFPSKGIARIDGKKLFVKNTVPGQLVRVNISKVKDDYAEGKLIEVLERSPQEVESFCEHFGSCGGCAHQTLPYEAQLEMKANLVYRLLEDAGIRDYQFLGIEGSPETFAYRNKMEYSFGDEEKGGEITLGMHKKGKFHDVVTVDRCRIADEDFNLILRTILHYFREKKIPLYNNKTHIGYLRHLVVRKAKKTKEILVNLVTSTQQQVDMTELVELLKQQNYEGRLVGFLHTFNDGVSDVVISDRTDTLWGQDYFTEEILGLCFQISAFSFFQTNSIGAEKLYSLVMDFMGAAADKTVFDLYCGTGTIGQIAAKKAKKVIGIEIVEEAVAAANRNARLNGLDNCVFIAGDVLKKIDELKEKPDIIILDPPRAGIHPKALKKILDYKAAEIIYVSCNPKTLAENLKDMQQAGYRVEKVKCMDMFPHTSHVETVVLMSRVKVNTMF</sequence>
<keyword evidence="2 4" id="KW-0808">Transferase</keyword>
<dbReference type="AlphaFoldDB" id="A0A1D8GMZ3"/>
<dbReference type="Gene3D" id="2.40.50.140">
    <property type="entry name" value="Nucleic acid-binding proteins"/>
    <property type="match status" value="1"/>
</dbReference>
<comment type="similarity">
    <text evidence="4">Belongs to the class I-like SAM-binding methyltransferase superfamily. RNA M5U methyltransferase family.</text>
</comment>
<dbReference type="Proteomes" id="UP000095743">
    <property type="component" value="Chromosome"/>
</dbReference>
<evidence type="ECO:0000313" key="7">
    <source>
        <dbReference type="EMBL" id="AOT72237.1"/>
    </source>
</evidence>
<evidence type="ECO:0000256" key="2">
    <source>
        <dbReference type="ARBA" id="ARBA00022679"/>
    </source>
</evidence>
<dbReference type="FunFam" id="2.40.50.1070:FF:000003">
    <property type="entry name" value="23S rRNA (Uracil-5-)-methyltransferase RumA"/>
    <property type="match status" value="1"/>
</dbReference>
<dbReference type="KEGG" id="gfe:Gferi_23445"/>
<dbReference type="CDD" id="cd02440">
    <property type="entry name" value="AdoMet_MTases"/>
    <property type="match status" value="1"/>
</dbReference>